<sequence length="74" mass="8585">MEGTNLTLKDLPVQPAPPVMPWREFADWIRMSQSHDIVWGWIRHGYIPSHKVGKHVVVNVALLTSQLLEQEWTL</sequence>
<keyword evidence="2" id="KW-1185">Reference proteome</keyword>
<gene>
    <name evidence="1" type="ORF">SAMN05216213_115147</name>
</gene>
<accession>A0A1H0XG78</accession>
<dbReference type="RefSeq" id="WP_045734302.1">
    <property type="nucleotide sequence ID" value="NZ_FNJJ01000015.1"/>
</dbReference>
<dbReference type="EMBL" id="FNJJ01000015">
    <property type="protein sequence ID" value="SDQ01954.1"/>
    <property type="molecule type" value="Genomic_DNA"/>
</dbReference>
<dbReference type="GeneID" id="300933778"/>
<reference evidence="2" key="1">
    <citation type="submission" date="2016-10" db="EMBL/GenBank/DDBJ databases">
        <authorList>
            <person name="Varghese N."/>
            <person name="Submissions S."/>
        </authorList>
    </citation>
    <scope>NUCLEOTIDE SEQUENCE [LARGE SCALE GENOMIC DNA]</scope>
    <source>
        <strain evidence="2">JCM 18416</strain>
    </source>
</reference>
<proteinExistence type="predicted"/>
<protein>
    <recommendedName>
        <fullName evidence="3">DNA-binding protein</fullName>
    </recommendedName>
</protein>
<dbReference type="Proteomes" id="UP000199460">
    <property type="component" value="Unassembled WGS sequence"/>
</dbReference>
<dbReference type="OrthoDB" id="9035707at2"/>
<organism evidence="1 2">
    <name type="scientific">Ectopseudomonas guguanensis</name>
    <dbReference type="NCBI Taxonomy" id="1198456"/>
    <lineage>
        <taxon>Bacteria</taxon>
        <taxon>Pseudomonadati</taxon>
        <taxon>Pseudomonadota</taxon>
        <taxon>Gammaproteobacteria</taxon>
        <taxon>Pseudomonadales</taxon>
        <taxon>Pseudomonadaceae</taxon>
        <taxon>Ectopseudomonas</taxon>
    </lineage>
</organism>
<evidence type="ECO:0000313" key="2">
    <source>
        <dbReference type="Proteomes" id="UP000199460"/>
    </source>
</evidence>
<dbReference type="AlphaFoldDB" id="A0A1H0XG78"/>
<evidence type="ECO:0008006" key="3">
    <source>
        <dbReference type="Google" id="ProtNLM"/>
    </source>
</evidence>
<name>A0A1H0XG78_9GAMM</name>
<evidence type="ECO:0000313" key="1">
    <source>
        <dbReference type="EMBL" id="SDQ01954.1"/>
    </source>
</evidence>